<dbReference type="SUPFAM" id="SSF55326">
    <property type="entry name" value="PurM N-terminal domain-like"/>
    <property type="match status" value="1"/>
</dbReference>
<dbReference type="InterPro" id="IPR010918">
    <property type="entry name" value="PurM-like_C_dom"/>
</dbReference>
<protein>
    <recommendedName>
        <fullName evidence="9">Selenide, water dikinase</fullName>
        <ecNumber evidence="9">2.7.9.3</ecNumber>
    </recommendedName>
    <alternativeName>
        <fullName evidence="9">Selenium donor protein</fullName>
    </alternativeName>
    <alternativeName>
        <fullName evidence="9">Selenophosphate synthase</fullName>
    </alternativeName>
</protein>
<comment type="caution">
    <text evidence="12">The sequence shown here is derived from an EMBL/GenBank/DDBJ whole genome shotgun (WGS) entry which is preliminary data.</text>
</comment>
<feature type="domain" description="PurM-like N-terminal" evidence="10">
    <location>
        <begin position="48"/>
        <end position="155"/>
    </location>
</feature>
<comment type="cofactor">
    <cofactor evidence="9">
        <name>Mg(2+)</name>
        <dbReference type="ChEBI" id="CHEBI:18420"/>
    </cofactor>
    <text evidence="9">Binds 1 Mg(2+) ion per monomer.</text>
</comment>
<keyword evidence="4 9" id="KW-0547">Nucleotide-binding</keyword>
<dbReference type="Pfam" id="PF02769">
    <property type="entry name" value="AIRS_C"/>
    <property type="match status" value="1"/>
</dbReference>
<dbReference type="NCBIfam" id="NF002098">
    <property type="entry name" value="PRK00943.1"/>
    <property type="match status" value="1"/>
</dbReference>
<dbReference type="InterPro" id="IPR036676">
    <property type="entry name" value="PurM-like_C_sf"/>
</dbReference>
<dbReference type="PIRSF" id="PIRSF036407">
    <property type="entry name" value="Selenphspht_syn"/>
    <property type="match status" value="1"/>
</dbReference>
<reference evidence="12 13" key="1">
    <citation type="submission" date="2019-02" db="EMBL/GenBank/DDBJ databases">
        <title>Genomic Encyclopedia of Type Strains, Phase IV (KMG-IV): sequencing the most valuable type-strain genomes for metagenomic binning, comparative biology and taxonomic classification.</title>
        <authorList>
            <person name="Goeker M."/>
        </authorList>
    </citation>
    <scope>NUCLEOTIDE SEQUENCE [LARGE SCALE GENOMIC DNA]</scope>
    <source>
        <strain evidence="12 13">DSM 21223</strain>
    </source>
</reference>
<feature type="binding site" evidence="9">
    <location>
        <position position="225"/>
    </location>
    <ligand>
        <name>Mg(2+)</name>
        <dbReference type="ChEBI" id="CHEBI:18420"/>
    </ligand>
</feature>
<evidence type="ECO:0000259" key="11">
    <source>
        <dbReference type="Pfam" id="PF02769"/>
    </source>
</evidence>
<proteinExistence type="inferred from homology"/>
<feature type="binding site" evidence="9">
    <location>
        <begin position="137"/>
        <end position="139"/>
    </location>
    <ligand>
        <name>ATP</name>
        <dbReference type="ChEBI" id="CHEBI:30616"/>
        <note>ligand shared between dimeric partners</note>
    </ligand>
</feature>
<feature type="binding site" description="in other chain" evidence="9">
    <location>
        <position position="66"/>
    </location>
    <ligand>
        <name>ATP</name>
        <dbReference type="ChEBI" id="CHEBI:30616"/>
        <note>ligand shared between dimeric partners</note>
    </ligand>
</feature>
<evidence type="ECO:0000256" key="3">
    <source>
        <dbReference type="ARBA" id="ARBA00022723"/>
    </source>
</evidence>
<gene>
    <name evidence="9" type="primary">selD</name>
    <name evidence="12" type="ORF">EV678_0494</name>
</gene>
<evidence type="ECO:0000256" key="9">
    <source>
        <dbReference type="HAMAP-Rule" id="MF_00625"/>
    </source>
</evidence>
<comment type="catalytic activity">
    <reaction evidence="9">
        <text>hydrogenselenide + ATP + H2O = selenophosphate + AMP + phosphate + 2 H(+)</text>
        <dbReference type="Rhea" id="RHEA:18737"/>
        <dbReference type="ChEBI" id="CHEBI:15377"/>
        <dbReference type="ChEBI" id="CHEBI:15378"/>
        <dbReference type="ChEBI" id="CHEBI:16144"/>
        <dbReference type="ChEBI" id="CHEBI:29317"/>
        <dbReference type="ChEBI" id="CHEBI:30616"/>
        <dbReference type="ChEBI" id="CHEBI:43474"/>
        <dbReference type="ChEBI" id="CHEBI:456215"/>
        <dbReference type="EC" id="2.7.9.3"/>
    </reaction>
</comment>
<comment type="similarity">
    <text evidence="1 9">Belongs to the selenophosphate synthase 1 family. Class I subfamily.</text>
</comment>
<keyword evidence="3 9" id="KW-0479">Metal-binding</keyword>
<feature type="binding site" description="in other chain" evidence="9">
    <location>
        <position position="89"/>
    </location>
    <ligand>
        <name>ATP</name>
        <dbReference type="ChEBI" id="CHEBI:30616"/>
        <note>ligand shared between dimeric partners</note>
    </ligand>
</feature>
<evidence type="ECO:0000256" key="2">
    <source>
        <dbReference type="ARBA" id="ARBA00022679"/>
    </source>
</evidence>
<feature type="binding site" description="in other chain" evidence="9">
    <location>
        <begin position="46"/>
        <end position="48"/>
    </location>
    <ligand>
        <name>ATP</name>
        <dbReference type="ChEBI" id="CHEBI:30616"/>
        <note>ligand shared between dimeric partners</note>
    </ligand>
</feature>
<dbReference type="Gene3D" id="3.90.650.10">
    <property type="entry name" value="PurM-like C-terminal domain"/>
    <property type="match status" value="1"/>
</dbReference>
<organism evidence="12 13">
    <name type="scientific">Azospira oryzae</name>
    <dbReference type="NCBI Taxonomy" id="146939"/>
    <lineage>
        <taxon>Bacteria</taxon>
        <taxon>Pseudomonadati</taxon>
        <taxon>Pseudomonadota</taxon>
        <taxon>Betaproteobacteria</taxon>
        <taxon>Rhodocyclales</taxon>
        <taxon>Rhodocyclaceae</taxon>
        <taxon>Azospira</taxon>
    </lineage>
</organism>
<dbReference type="NCBIfam" id="TIGR00476">
    <property type="entry name" value="selD"/>
    <property type="match status" value="1"/>
</dbReference>
<evidence type="ECO:0000259" key="10">
    <source>
        <dbReference type="Pfam" id="PF00586"/>
    </source>
</evidence>
<feature type="domain" description="PurM-like C-terminal" evidence="11">
    <location>
        <begin position="167"/>
        <end position="339"/>
    </location>
</feature>
<sequence length="348" mass="35389">MDDIKLTSFSHGGGCGCKIAPAVLSQILAATPAALIPPQLLVGTESSDDAAVYKLNDSQALVATTDFFTPIVDDPHDFGRIAATNAISDIYAMGGTPILALALVGMPLDKLPLPVIERILSGGASVCAEAGIPIAGGHSIDVLEPIYGLVALGLVHPDKVKKNSGAKAGDVLILGKPLGVGILSAALKKSRLSAEGYGCMIGYTTQLNRVGTRLAELPAVHAMTDVTGFGLAGHLLEICRGSGLAAHVRFAALPLIAEAVEHVQAGIATGASNRNWAGYGHAVALEAGLEEWQQKLITDPQTSGGLLVSCAPEAAAEVLAAFRDAGFGEAAVIGELSPGTPGLTVSAR</sequence>
<dbReference type="InterPro" id="IPR023061">
    <property type="entry name" value="SelD_I"/>
</dbReference>
<dbReference type="CDD" id="cd02195">
    <property type="entry name" value="SelD"/>
    <property type="match status" value="1"/>
</dbReference>
<dbReference type="HAMAP" id="MF_00625">
    <property type="entry name" value="SelD"/>
    <property type="match status" value="1"/>
</dbReference>
<evidence type="ECO:0000256" key="8">
    <source>
        <dbReference type="ARBA" id="ARBA00023266"/>
    </source>
</evidence>
<evidence type="ECO:0000256" key="1">
    <source>
        <dbReference type="ARBA" id="ARBA00008026"/>
    </source>
</evidence>
<evidence type="ECO:0000256" key="4">
    <source>
        <dbReference type="ARBA" id="ARBA00022741"/>
    </source>
</evidence>
<dbReference type="PANTHER" id="PTHR10256">
    <property type="entry name" value="SELENIDE, WATER DIKINASE"/>
    <property type="match status" value="1"/>
</dbReference>
<dbReference type="Pfam" id="PF00586">
    <property type="entry name" value="AIRS"/>
    <property type="match status" value="1"/>
</dbReference>
<dbReference type="PANTHER" id="PTHR10256:SF0">
    <property type="entry name" value="INACTIVE SELENIDE, WATER DIKINASE-LIKE PROTEIN-RELATED"/>
    <property type="match status" value="1"/>
</dbReference>
<dbReference type="InterPro" id="IPR004536">
    <property type="entry name" value="SPS/SelD"/>
</dbReference>
<keyword evidence="7 9" id="KW-0460">Magnesium</keyword>
<comment type="subunit">
    <text evidence="9">Homodimer.</text>
</comment>
<evidence type="ECO:0000256" key="7">
    <source>
        <dbReference type="ARBA" id="ARBA00022842"/>
    </source>
</evidence>
<comment type="function">
    <text evidence="9">Synthesizes selenophosphate from selenide and ATP.</text>
</comment>
<dbReference type="SUPFAM" id="SSF56042">
    <property type="entry name" value="PurM C-terminal domain-like"/>
    <property type="match status" value="1"/>
</dbReference>
<evidence type="ECO:0000313" key="12">
    <source>
        <dbReference type="EMBL" id="RZT89701.1"/>
    </source>
</evidence>
<dbReference type="InterPro" id="IPR016188">
    <property type="entry name" value="PurM-like_N"/>
</dbReference>
<dbReference type="EC" id="2.7.9.3" evidence="9"/>
<keyword evidence="13" id="KW-1185">Reference proteome</keyword>
<dbReference type="Proteomes" id="UP000292136">
    <property type="component" value="Unassembled WGS sequence"/>
</dbReference>
<feature type="active site" evidence="9">
    <location>
        <position position="15"/>
    </location>
</feature>
<feature type="binding site" description="in other chain" evidence="9">
    <location>
        <position position="18"/>
    </location>
    <ligand>
        <name>ATP</name>
        <dbReference type="ChEBI" id="CHEBI:30616"/>
        <note>ligand shared between dimeric partners</note>
    </ligand>
</feature>
<dbReference type="Gene3D" id="3.30.1330.10">
    <property type="entry name" value="PurM-like, N-terminal domain"/>
    <property type="match status" value="1"/>
</dbReference>
<feature type="binding site" evidence="9">
    <location>
        <position position="89"/>
    </location>
    <ligand>
        <name>Mg(2+)</name>
        <dbReference type="ChEBI" id="CHEBI:18420"/>
    </ligand>
</feature>
<evidence type="ECO:0000313" key="13">
    <source>
        <dbReference type="Proteomes" id="UP000292136"/>
    </source>
</evidence>
<keyword evidence="8 9" id="KW-0711">Selenium</keyword>
<evidence type="ECO:0000256" key="5">
    <source>
        <dbReference type="ARBA" id="ARBA00022777"/>
    </source>
</evidence>
<evidence type="ECO:0000256" key="6">
    <source>
        <dbReference type="ARBA" id="ARBA00022840"/>
    </source>
</evidence>
<keyword evidence="6 9" id="KW-0067">ATP-binding</keyword>
<dbReference type="PROSITE" id="PS51257">
    <property type="entry name" value="PROKAR_LIPOPROTEIN"/>
    <property type="match status" value="1"/>
</dbReference>
<keyword evidence="5 9" id="KW-0418">Kinase</keyword>
<dbReference type="EMBL" id="SHKM01000001">
    <property type="protein sequence ID" value="RZT89701.1"/>
    <property type="molecule type" value="Genomic_DNA"/>
</dbReference>
<keyword evidence="2 9" id="KW-0808">Transferase</keyword>
<dbReference type="RefSeq" id="WP_130458390.1">
    <property type="nucleotide sequence ID" value="NZ_SHKM01000001.1"/>
</dbReference>
<accession>A0ABY0IUA0</accession>
<feature type="site" description="Important for catalytic activity" evidence="9">
    <location>
        <position position="18"/>
    </location>
</feature>
<dbReference type="InterPro" id="IPR036921">
    <property type="entry name" value="PurM-like_N_sf"/>
</dbReference>
<name>A0ABY0IUA0_9RHOO</name>
<feature type="binding site" evidence="9">
    <location>
        <position position="49"/>
    </location>
    <ligand>
        <name>Mg(2+)</name>
        <dbReference type="ChEBI" id="CHEBI:18420"/>
    </ligand>
</feature>